<evidence type="ECO:0000313" key="2">
    <source>
        <dbReference type="EMBL" id="KAL0342309.1"/>
    </source>
</evidence>
<dbReference type="PANTHER" id="PTHR42648">
    <property type="entry name" value="TRANSPOSASE, PUTATIVE-RELATED"/>
    <property type="match status" value="1"/>
</dbReference>
<reference evidence="2" key="2">
    <citation type="journal article" date="2024" name="Plant">
        <title>Genomic evolution and insights into agronomic trait innovations of Sesamum species.</title>
        <authorList>
            <person name="Miao H."/>
            <person name="Wang L."/>
            <person name="Qu L."/>
            <person name="Liu H."/>
            <person name="Sun Y."/>
            <person name="Le M."/>
            <person name="Wang Q."/>
            <person name="Wei S."/>
            <person name="Zheng Y."/>
            <person name="Lin W."/>
            <person name="Duan Y."/>
            <person name="Cao H."/>
            <person name="Xiong S."/>
            <person name="Wang X."/>
            <person name="Wei L."/>
            <person name="Li C."/>
            <person name="Ma Q."/>
            <person name="Ju M."/>
            <person name="Zhao R."/>
            <person name="Li G."/>
            <person name="Mu C."/>
            <person name="Tian Q."/>
            <person name="Mei H."/>
            <person name="Zhang T."/>
            <person name="Gao T."/>
            <person name="Zhang H."/>
        </authorList>
    </citation>
    <scope>NUCLEOTIDE SEQUENCE</scope>
    <source>
        <strain evidence="2">KEN8</strain>
    </source>
</reference>
<evidence type="ECO:0000256" key="1">
    <source>
        <dbReference type="SAM" id="MobiDB-lite"/>
    </source>
</evidence>
<reference evidence="2" key="1">
    <citation type="submission" date="2020-06" db="EMBL/GenBank/DDBJ databases">
        <authorList>
            <person name="Li T."/>
            <person name="Hu X."/>
            <person name="Zhang T."/>
            <person name="Song X."/>
            <person name="Zhang H."/>
            <person name="Dai N."/>
            <person name="Sheng W."/>
            <person name="Hou X."/>
            <person name="Wei L."/>
        </authorList>
    </citation>
    <scope>NUCLEOTIDE SEQUENCE</scope>
    <source>
        <strain evidence="2">KEN8</strain>
        <tissue evidence="2">Leaf</tissue>
    </source>
</reference>
<gene>
    <name evidence="2" type="ORF">Scaly_1893500</name>
</gene>
<sequence length="397" mass="44453">MRAYTPGLYGTLISSVETHSITNPKLVDQSTFTLWHDRLGHPGKTMMYRIIENSNGHPLKDLKFLVKVVEHPVAHVHTQNGLAESLIKRLQLIARPLLMRSKLPSSAWGHAILHAESLIRFRPTAYHKFFPLQLVSGREPNISHLKVFGCAVYVPIPPPQRTKMGPQSRLGIYVGFESPSIIKYLEPMTGDQFTARLPDAFIDTKKVTKSHILAENVPARLEVPEVTLTQTKASESQIRRKRGRPLGSKDANPRKRKEHIVSINHDANVSTSNVSEDKIPEVILSEDLNDVRKLNCRSGVCGVDLIRDKGGGHELKTVHGLCCLRETEAMEAQSVAQAYLAVWIHVSVMNRIESLYSRRTDYDYSTTENGPRFPCVCVCAISSTSLRSSAQRVLTEI</sequence>
<comment type="caution">
    <text evidence="2">The sequence shown here is derived from an EMBL/GenBank/DDBJ whole genome shotgun (WGS) entry which is preliminary data.</text>
</comment>
<dbReference type="Gene3D" id="3.30.420.10">
    <property type="entry name" value="Ribonuclease H-like superfamily/Ribonuclease H"/>
    <property type="match status" value="1"/>
</dbReference>
<dbReference type="GO" id="GO:0003676">
    <property type="term" value="F:nucleic acid binding"/>
    <property type="evidence" value="ECO:0007669"/>
    <property type="project" value="InterPro"/>
</dbReference>
<organism evidence="2">
    <name type="scientific">Sesamum calycinum</name>
    <dbReference type="NCBI Taxonomy" id="2727403"/>
    <lineage>
        <taxon>Eukaryota</taxon>
        <taxon>Viridiplantae</taxon>
        <taxon>Streptophyta</taxon>
        <taxon>Embryophyta</taxon>
        <taxon>Tracheophyta</taxon>
        <taxon>Spermatophyta</taxon>
        <taxon>Magnoliopsida</taxon>
        <taxon>eudicotyledons</taxon>
        <taxon>Gunneridae</taxon>
        <taxon>Pentapetalae</taxon>
        <taxon>asterids</taxon>
        <taxon>lamiids</taxon>
        <taxon>Lamiales</taxon>
        <taxon>Pedaliaceae</taxon>
        <taxon>Sesamum</taxon>
    </lineage>
</organism>
<dbReference type="PANTHER" id="PTHR42648:SF25">
    <property type="entry name" value="RNA-DIRECTED DNA POLYMERASE"/>
    <property type="match status" value="1"/>
</dbReference>
<proteinExistence type="predicted"/>
<evidence type="ECO:0008006" key="3">
    <source>
        <dbReference type="Google" id="ProtNLM"/>
    </source>
</evidence>
<dbReference type="AlphaFoldDB" id="A0AAW2NHC6"/>
<dbReference type="InterPro" id="IPR012337">
    <property type="entry name" value="RNaseH-like_sf"/>
</dbReference>
<feature type="region of interest" description="Disordered" evidence="1">
    <location>
        <begin position="232"/>
        <end position="255"/>
    </location>
</feature>
<dbReference type="InterPro" id="IPR039537">
    <property type="entry name" value="Retrotran_Ty1/copia-like"/>
</dbReference>
<name>A0AAW2NHC6_9LAMI</name>
<dbReference type="EMBL" id="JACGWM010000011">
    <property type="protein sequence ID" value="KAL0342309.1"/>
    <property type="molecule type" value="Genomic_DNA"/>
</dbReference>
<dbReference type="InterPro" id="IPR036397">
    <property type="entry name" value="RNaseH_sf"/>
</dbReference>
<accession>A0AAW2NHC6</accession>
<protein>
    <recommendedName>
        <fullName evidence="3">GAG-pre-integrase domain-containing protein</fullName>
    </recommendedName>
</protein>
<dbReference type="SUPFAM" id="SSF53098">
    <property type="entry name" value="Ribonuclease H-like"/>
    <property type="match status" value="1"/>
</dbReference>